<evidence type="ECO:0000256" key="1">
    <source>
        <dbReference type="SAM" id="Phobius"/>
    </source>
</evidence>
<reference evidence="2" key="2">
    <citation type="submission" date="2021-09" db="EMBL/GenBank/DDBJ databases">
        <authorList>
            <person name="Gilroy R."/>
        </authorList>
    </citation>
    <scope>NUCLEOTIDE SEQUENCE</scope>
    <source>
        <strain evidence="2">1277</strain>
    </source>
</reference>
<dbReference type="Proteomes" id="UP000776700">
    <property type="component" value="Unassembled WGS sequence"/>
</dbReference>
<keyword evidence="1" id="KW-0472">Membrane</keyword>
<evidence type="ECO:0000313" key="2">
    <source>
        <dbReference type="EMBL" id="HJG97142.1"/>
    </source>
</evidence>
<evidence type="ECO:0000313" key="3">
    <source>
        <dbReference type="Proteomes" id="UP000776700"/>
    </source>
</evidence>
<protein>
    <submittedName>
        <fullName evidence="2">Uncharacterized protein</fullName>
    </submittedName>
</protein>
<dbReference type="AlphaFoldDB" id="A0A921N1D6"/>
<feature type="transmembrane region" description="Helical" evidence="1">
    <location>
        <begin position="6"/>
        <end position="25"/>
    </location>
</feature>
<feature type="transmembrane region" description="Helical" evidence="1">
    <location>
        <begin position="60"/>
        <end position="81"/>
    </location>
</feature>
<feature type="transmembrane region" description="Helical" evidence="1">
    <location>
        <begin position="37"/>
        <end position="54"/>
    </location>
</feature>
<reference evidence="2" key="1">
    <citation type="journal article" date="2021" name="PeerJ">
        <title>Extensive microbial diversity within the chicken gut microbiome revealed by metagenomics and culture.</title>
        <authorList>
            <person name="Gilroy R."/>
            <person name="Ravi A."/>
            <person name="Getino M."/>
            <person name="Pursley I."/>
            <person name="Horton D.L."/>
            <person name="Alikhan N.F."/>
            <person name="Baker D."/>
            <person name="Gharbi K."/>
            <person name="Hall N."/>
            <person name="Watson M."/>
            <person name="Adriaenssens E.M."/>
            <person name="Foster-Nyarko E."/>
            <person name="Jarju S."/>
            <person name="Secka A."/>
            <person name="Antonio M."/>
            <person name="Oren A."/>
            <person name="Chaudhuri R.R."/>
            <person name="La Ragione R."/>
            <person name="Hildebrand F."/>
            <person name="Pallen M.J."/>
        </authorList>
    </citation>
    <scope>NUCLEOTIDE SEQUENCE</scope>
    <source>
        <strain evidence="2">1277</strain>
    </source>
</reference>
<proteinExistence type="predicted"/>
<comment type="caution">
    <text evidence="2">The sequence shown here is derived from an EMBL/GenBank/DDBJ whole genome shotgun (WGS) entry which is preliminary data.</text>
</comment>
<keyword evidence="1" id="KW-0812">Transmembrane</keyword>
<keyword evidence="1" id="KW-1133">Transmembrane helix</keyword>
<sequence length="108" mass="12062">MALSYLLILFIIIGAISGIGIISLYNIKNDKIKNRIFYFLAIWSIVISFINVTSLPSNYLIEQIIACSFGLLAILAVIINIRKPEKTSISYLLVTASILCSLVDLYLF</sequence>
<name>A0A921N1D6_9FIRM</name>
<dbReference type="EMBL" id="DYUB01000266">
    <property type="protein sequence ID" value="HJG97142.1"/>
    <property type="molecule type" value="Genomic_DNA"/>
</dbReference>
<organism evidence="2 3">
    <name type="scientific">Romboutsia timonensis</name>
    <dbReference type="NCBI Taxonomy" id="1776391"/>
    <lineage>
        <taxon>Bacteria</taxon>
        <taxon>Bacillati</taxon>
        <taxon>Bacillota</taxon>
        <taxon>Clostridia</taxon>
        <taxon>Peptostreptococcales</taxon>
        <taxon>Peptostreptococcaceae</taxon>
        <taxon>Romboutsia</taxon>
    </lineage>
</organism>
<accession>A0A921N1D6</accession>
<feature type="transmembrane region" description="Helical" evidence="1">
    <location>
        <begin position="88"/>
        <end position="107"/>
    </location>
</feature>
<gene>
    <name evidence="2" type="ORF">K8V90_08590</name>
</gene>